<dbReference type="Proteomes" id="UP000515344">
    <property type="component" value="Chromosome"/>
</dbReference>
<keyword evidence="3" id="KW-1185">Reference proteome</keyword>
<keyword evidence="1" id="KW-0472">Membrane</keyword>
<reference evidence="3" key="1">
    <citation type="submission" date="2020-08" db="EMBL/GenBank/DDBJ databases">
        <title>Lacibacter sp. S13-6-6 genome sequencing.</title>
        <authorList>
            <person name="Jin L."/>
        </authorList>
    </citation>
    <scope>NUCLEOTIDE SEQUENCE [LARGE SCALE GENOMIC DNA]</scope>
    <source>
        <strain evidence="3">S13-6-6</strain>
    </source>
</reference>
<organism evidence="2 3">
    <name type="scientific">Lacibacter sediminis</name>
    <dbReference type="NCBI Taxonomy" id="2760713"/>
    <lineage>
        <taxon>Bacteria</taxon>
        <taxon>Pseudomonadati</taxon>
        <taxon>Bacteroidota</taxon>
        <taxon>Chitinophagia</taxon>
        <taxon>Chitinophagales</taxon>
        <taxon>Chitinophagaceae</taxon>
        <taxon>Lacibacter</taxon>
    </lineage>
</organism>
<feature type="transmembrane region" description="Helical" evidence="1">
    <location>
        <begin position="91"/>
        <end position="112"/>
    </location>
</feature>
<feature type="transmembrane region" description="Helical" evidence="1">
    <location>
        <begin position="6"/>
        <end position="24"/>
    </location>
</feature>
<evidence type="ECO:0000313" key="2">
    <source>
        <dbReference type="EMBL" id="QNA44698.1"/>
    </source>
</evidence>
<keyword evidence="1" id="KW-1133">Transmembrane helix</keyword>
<name>A0A7G5XGU5_9BACT</name>
<dbReference type="RefSeq" id="WP_182803111.1">
    <property type="nucleotide sequence ID" value="NZ_CP060007.1"/>
</dbReference>
<proteinExistence type="predicted"/>
<dbReference type="EMBL" id="CP060007">
    <property type="protein sequence ID" value="QNA44698.1"/>
    <property type="molecule type" value="Genomic_DNA"/>
</dbReference>
<feature type="transmembrane region" description="Helical" evidence="1">
    <location>
        <begin position="124"/>
        <end position="141"/>
    </location>
</feature>
<dbReference type="KEGG" id="lacs:H4075_00435"/>
<gene>
    <name evidence="2" type="ORF">H4075_00435</name>
</gene>
<protein>
    <submittedName>
        <fullName evidence="2">Uncharacterized protein</fullName>
    </submittedName>
</protein>
<evidence type="ECO:0000313" key="3">
    <source>
        <dbReference type="Proteomes" id="UP000515344"/>
    </source>
</evidence>
<accession>A0A7G5XGU5</accession>
<dbReference type="AlphaFoldDB" id="A0A7G5XGU5"/>
<sequence length="170" mass="19707">MKKTLTLMVFMVAVMESFATVNLLNERDTFHMVKVITKGGKIIHGQLQYVTDSTMHIQPGSNKEVRKGFLYEPVSIPYSDIISIRYKEFNWIGFALSLGGMTVIYLMITGVIPIFNNGLGDANFLIWLSPLLFGYSVFRMLKRKRYVINGDKNRFAKFKLWHEKRNRSEK</sequence>
<keyword evidence="1" id="KW-0812">Transmembrane</keyword>
<evidence type="ECO:0000256" key="1">
    <source>
        <dbReference type="SAM" id="Phobius"/>
    </source>
</evidence>